<evidence type="ECO:0000313" key="2">
    <source>
        <dbReference type="Proteomes" id="UP000008311"/>
    </source>
</evidence>
<keyword evidence="2" id="KW-1185">Reference proteome</keyword>
<dbReference type="Proteomes" id="UP000008311">
    <property type="component" value="Unassembled WGS sequence"/>
</dbReference>
<accession>B9TIY8</accession>
<sequence length="168" mass="17406">MRAKAAFSRVCSKNAHALFAAGAPSCRKGCGAAAARQDQSRRGVTCACSWMPITLKNTATSWCSWPNCSTWPSDCMWAAQLSTEPAAAKSMRTSWVQSMNTGSPRLAPSCTGSSQVEASPSMVPASANRTASAVAAMPACRGASAPSVSTACVRHWQTGSTHEGGETS</sequence>
<evidence type="ECO:0000313" key="1">
    <source>
        <dbReference type="EMBL" id="EEF24177.1"/>
    </source>
</evidence>
<reference evidence="2" key="1">
    <citation type="journal article" date="2010" name="Nat. Biotechnol.">
        <title>Draft genome sequence of the oilseed species Ricinus communis.</title>
        <authorList>
            <person name="Chan A.P."/>
            <person name="Crabtree J."/>
            <person name="Zhao Q."/>
            <person name="Lorenzi H."/>
            <person name="Orvis J."/>
            <person name="Puiu D."/>
            <person name="Melake-Berhan A."/>
            <person name="Jones K.M."/>
            <person name="Redman J."/>
            <person name="Chen G."/>
            <person name="Cahoon E.B."/>
            <person name="Gedil M."/>
            <person name="Stanke M."/>
            <person name="Haas B.J."/>
            <person name="Wortman J.R."/>
            <person name="Fraser-Liggett C.M."/>
            <person name="Ravel J."/>
            <person name="Rabinowicz P.D."/>
        </authorList>
    </citation>
    <scope>NUCLEOTIDE SEQUENCE [LARGE SCALE GENOMIC DNA]</scope>
    <source>
        <strain evidence="2">cv. Hale</strain>
    </source>
</reference>
<name>B9TIY8_RICCO</name>
<dbReference type="InParanoid" id="B9TIY8"/>
<organism evidence="1 2">
    <name type="scientific">Ricinus communis</name>
    <name type="common">Castor bean</name>
    <dbReference type="NCBI Taxonomy" id="3988"/>
    <lineage>
        <taxon>Eukaryota</taxon>
        <taxon>Viridiplantae</taxon>
        <taxon>Streptophyta</taxon>
        <taxon>Embryophyta</taxon>
        <taxon>Tracheophyta</taxon>
        <taxon>Spermatophyta</taxon>
        <taxon>Magnoliopsida</taxon>
        <taxon>eudicotyledons</taxon>
        <taxon>Gunneridae</taxon>
        <taxon>Pentapetalae</taxon>
        <taxon>rosids</taxon>
        <taxon>fabids</taxon>
        <taxon>Malpighiales</taxon>
        <taxon>Euphorbiaceae</taxon>
        <taxon>Acalyphoideae</taxon>
        <taxon>Acalypheae</taxon>
        <taxon>Ricinus</taxon>
    </lineage>
</organism>
<dbReference type="EMBL" id="EQ983182">
    <property type="protein sequence ID" value="EEF24177.1"/>
    <property type="molecule type" value="Genomic_DNA"/>
</dbReference>
<protein>
    <submittedName>
        <fullName evidence="1">Uncharacterized protein</fullName>
    </submittedName>
</protein>
<proteinExistence type="predicted"/>
<dbReference type="AlphaFoldDB" id="B9TIY8"/>
<gene>
    <name evidence="1" type="ORF">RCOM_1820300</name>
</gene>